<dbReference type="Proteomes" id="UP000289738">
    <property type="component" value="Chromosome B07"/>
</dbReference>
<dbReference type="PANTHER" id="PTHR46328:SF26">
    <property type="entry name" value="FAR1 DNA-BINDING DOMAIN PROTEIN"/>
    <property type="match status" value="1"/>
</dbReference>
<name>A0A444YCY6_ARAHY</name>
<dbReference type="PANTHER" id="PTHR46328">
    <property type="entry name" value="FAR-RED IMPAIRED RESPONSIVE (FAR1) FAMILY PROTEIN-RELATED"/>
    <property type="match status" value="1"/>
</dbReference>
<accession>A0A444YCY6</accession>
<dbReference type="AlphaFoldDB" id="A0A444YCY6"/>
<gene>
    <name evidence="2" type="ORF">Ahy_B07g087789</name>
</gene>
<reference evidence="2 3" key="1">
    <citation type="submission" date="2019-01" db="EMBL/GenBank/DDBJ databases">
        <title>Sequencing of cultivated peanut Arachis hypogaea provides insights into genome evolution and oil improvement.</title>
        <authorList>
            <person name="Chen X."/>
        </authorList>
    </citation>
    <scope>NUCLEOTIDE SEQUENCE [LARGE SCALE GENOMIC DNA]</scope>
    <source>
        <strain evidence="3">cv. Fuhuasheng</strain>
        <tissue evidence="2">Leaves</tissue>
    </source>
</reference>
<evidence type="ECO:0000313" key="3">
    <source>
        <dbReference type="Proteomes" id="UP000289738"/>
    </source>
</evidence>
<dbReference type="EMBL" id="SDMP01000017">
    <property type="protein sequence ID" value="RYQ99782.1"/>
    <property type="molecule type" value="Genomic_DNA"/>
</dbReference>
<evidence type="ECO:0000259" key="1">
    <source>
        <dbReference type="Pfam" id="PF03101"/>
    </source>
</evidence>
<sequence length="289" mass="33939">MFGPRPKQERKPPLTIMTSLLRVKHYQLIYPTMEMSDDGNYFCDAKEPLSDKGLDMDSEADDFFDDNFYENWDGRSIDGISDLGSFNLNSLMVDEIKMLHFPYLNAAFSFYNLYAKMNRFAARRSKLRHNVNSDITQQSFVCFREEFRETKSYDESSQRKHEPKPETRYGCQAEIYVHVHIDTERWIITYFQEACNHVLANELTFMLPGHRKMDAGAINQMNMMLKVRIKTPQIYASFVNTLGDFQNVPLLKRGMYSLIEKQQRILGRDAIACLKFLQSTDKNDFRIFV</sequence>
<dbReference type="STRING" id="3818.A0A444YCY6"/>
<feature type="domain" description="FAR1" evidence="1">
    <location>
        <begin position="109"/>
        <end position="200"/>
    </location>
</feature>
<evidence type="ECO:0000313" key="2">
    <source>
        <dbReference type="EMBL" id="RYQ99782.1"/>
    </source>
</evidence>
<proteinExistence type="predicted"/>
<comment type="caution">
    <text evidence="2">The sequence shown here is derived from an EMBL/GenBank/DDBJ whole genome shotgun (WGS) entry which is preliminary data.</text>
</comment>
<dbReference type="InterPro" id="IPR004330">
    <property type="entry name" value="FAR1_DNA_bnd_dom"/>
</dbReference>
<dbReference type="Pfam" id="PF03101">
    <property type="entry name" value="FAR1"/>
    <property type="match status" value="1"/>
</dbReference>
<keyword evidence="3" id="KW-1185">Reference proteome</keyword>
<organism evidence="2 3">
    <name type="scientific">Arachis hypogaea</name>
    <name type="common">Peanut</name>
    <dbReference type="NCBI Taxonomy" id="3818"/>
    <lineage>
        <taxon>Eukaryota</taxon>
        <taxon>Viridiplantae</taxon>
        <taxon>Streptophyta</taxon>
        <taxon>Embryophyta</taxon>
        <taxon>Tracheophyta</taxon>
        <taxon>Spermatophyta</taxon>
        <taxon>Magnoliopsida</taxon>
        <taxon>eudicotyledons</taxon>
        <taxon>Gunneridae</taxon>
        <taxon>Pentapetalae</taxon>
        <taxon>rosids</taxon>
        <taxon>fabids</taxon>
        <taxon>Fabales</taxon>
        <taxon>Fabaceae</taxon>
        <taxon>Papilionoideae</taxon>
        <taxon>50 kb inversion clade</taxon>
        <taxon>dalbergioids sensu lato</taxon>
        <taxon>Dalbergieae</taxon>
        <taxon>Pterocarpus clade</taxon>
        <taxon>Arachis</taxon>
    </lineage>
</organism>
<protein>
    <recommendedName>
        <fullName evidence="1">FAR1 domain-containing protein</fullName>
    </recommendedName>
</protein>